<dbReference type="AlphaFoldDB" id="A0A8S3RW34"/>
<keyword evidence="1" id="KW-1133">Transmembrane helix</keyword>
<keyword evidence="1" id="KW-0472">Membrane</keyword>
<keyword evidence="1" id="KW-0812">Transmembrane</keyword>
<evidence type="ECO:0000256" key="1">
    <source>
        <dbReference type="SAM" id="Phobius"/>
    </source>
</evidence>
<accession>A0A8S3RW34</accession>
<sequence length="311" mass="35411">MVENKLGGKGVISYEAISCDQHLHQVCQIGHNLDTAGTNKYVRSEAFWSCSSGTLARYSMVLNHTIQLRPGEHYWLANIRRPTFDVYSDPEPELKYCGSAKITGNGRLKRSVSKCDTHLRALCLNRQEYNLNPEKDNPGMNVVIIVVVVLVVSVVLAVIIVVIVWRVRLKKKQLSLDQHLNTSEDGHVYTEINEASECSNRPSEIANEQFTYDHLNHSSKVTNKPTGNNYDPTTDVPARYYHQSSTVKSSYDKINISKNMHENFQNPPPNEYDTVRLIEKLEEDNYHHLDRNKGEITKNIATDYSETNFAN</sequence>
<feature type="transmembrane region" description="Helical" evidence="1">
    <location>
        <begin position="142"/>
        <end position="165"/>
    </location>
</feature>
<comment type="caution">
    <text evidence="2">The sequence shown here is derived from an EMBL/GenBank/DDBJ whole genome shotgun (WGS) entry which is preliminary data.</text>
</comment>
<name>A0A8S3RW34_MYTED</name>
<organism evidence="2 3">
    <name type="scientific">Mytilus edulis</name>
    <name type="common">Blue mussel</name>
    <dbReference type="NCBI Taxonomy" id="6550"/>
    <lineage>
        <taxon>Eukaryota</taxon>
        <taxon>Metazoa</taxon>
        <taxon>Spiralia</taxon>
        <taxon>Lophotrochozoa</taxon>
        <taxon>Mollusca</taxon>
        <taxon>Bivalvia</taxon>
        <taxon>Autobranchia</taxon>
        <taxon>Pteriomorphia</taxon>
        <taxon>Mytilida</taxon>
        <taxon>Mytiloidea</taxon>
        <taxon>Mytilidae</taxon>
        <taxon>Mytilinae</taxon>
        <taxon>Mytilus</taxon>
    </lineage>
</organism>
<evidence type="ECO:0000313" key="2">
    <source>
        <dbReference type="EMBL" id="CAG2210889.1"/>
    </source>
</evidence>
<evidence type="ECO:0000313" key="3">
    <source>
        <dbReference type="Proteomes" id="UP000683360"/>
    </source>
</evidence>
<proteinExistence type="predicted"/>
<keyword evidence="3" id="KW-1185">Reference proteome</keyword>
<dbReference type="Proteomes" id="UP000683360">
    <property type="component" value="Unassembled WGS sequence"/>
</dbReference>
<dbReference type="OrthoDB" id="6121008at2759"/>
<gene>
    <name evidence="2" type="ORF">MEDL_24938</name>
</gene>
<reference evidence="2" key="1">
    <citation type="submission" date="2021-03" db="EMBL/GenBank/DDBJ databases">
        <authorList>
            <person name="Bekaert M."/>
        </authorList>
    </citation>
    <scope>NUCLEOTIDE SEQUENCE</scope>
</reference>
<protein>
    <submittedName>
        <fullName evidence="2">Uncharacterized protein</fullName>
    </submittedName>
</protein>
<dbReference type="EMBL" id="CAJPWZ010001246">
    <property type="protein sequence ID" value="CAG2210889.1"/>
    <property type="molecule type" value="Genomic_DNA"/>
</dbReference>